<feature type="domain" description="VRR-NUC" evidence="4">
    <location>
        <begin position="22"/>
        <end position="102"/>
    </location>
</feature>
<dbReference type="InterPro" id="IPR014883">
    <property type="entry name" value="VRR_NUC"/>
</dbReference>
<dbReference type="SMART" id="SM00990">
    <property type="entry name" value="VRR_NUC"/>
    <property type="match status" value="1"/>
</dbReference>
<dbReference type="GO" id="GO:0004518">
    <property type="term" value="F:nuclease activity"/>
    <property type="evidence" value="ECO:0007669"/>
    <property type="project" value="UniProtKB-KW"/>
</dbReference>
<dbReference type="GO" id="GO:0016788">
    <property type="term" value="F:hydrolase activity, acting on ester bonds"/>
    <property type="evidence" value="ECO:0007669"/>
    <property type="project" value="InterPro"/>
</dbReference>
<evidence type="ECO:0000313" key="5">
    <source>
        <dbReference type="EMBL" id="DAE08071.1"/>
    </source>
</evidence>
<dbReference type="GO" id="GO:0003676">
    <property type="term" value="F:nucleic acid binding"/>
    <property type="evidence" value="ECO:0007669"/>
    <property type="project" value="InterPro"/>
</dbReference>
<accession>A0A8S5PLK7</accession>
<protein>
    <submittedName>
        <fullName evidence="5">Nuclease</fullName>
    </submittedName>
</protein>
<name>A0A8S5PLK7_9CAUD</name>
<evidence type="ECO:0000256" key="3">
    <source>
        <dbReference type="ARBA" id="ARBA00022801"/>
    </source>
</evidence>
<sequence>MKPDFIWAEACCRLFIENEVRTIEKDIERWLGNQLKKLGCIYMKFVSPGNDGVPDRIVVLPGGAVIFVELKATTGKLMANQRVQISRLRKQGALVFVVTGKLDAKLFLDDIERVIHGLSSTRVSRDCYSADN</sequence>
<keyword evidence="2" id="KW-0540">Nuclease</keyword>
<organism evidence="5">
    <name type="scientific">Caudovirales sp. cts2v4</name>
    <dbReference type="NCBI Taxonomy" id="2825773"/>
    <lineage>
        <taxon>Viruses</taxon>
        <taxon>Duplodnaviria</taxon>
        <taxon>Heunggongvirae</taxon>
        <taxon>Uroviricota</taxon>
        <taxon>Caudoviricetes</taxon>
    </lineage>
</organism>
<evidence type="ECO:0000259" key="4">
    <source>
        <dbReference type="SMART" id="SM00990"/>
    </source>
</evidence>
<reference evidence="5" key="1">
    <citation type="journal article" date="2021" name="Proc. Natl. Acad. Sci. U.S.A.">
        <title>A Catalog of Tens of Thousands of Viruses from Human Metagenomes Reveals Hidden Associations with Chronic Diseases.</title>
        <authorList>
            <person name="Tisza M.J."/>
            <person name="Buck C.B."/>
        </authorList>
    </citation>
    <scope>NUCLEOTIDE SEQUENCE</scope>
    <source>
        <strain evidence="5">Cts2v4</strain>
    </source>
</reference>
<evidence type="ECO:0000256" key="1">
    <source>
        <dbReference type="ARBA" id="ARBA00001946"/>
    </source>
</evidence>
<dbReference type="EMBL" id="BK015463">
    <property type="protein sequence ID" value="DAE08071.1"/>
    <property type="molecule type" value="Genomic_DNA"/>
</dbReference>
<evidence type="ECO:0000256" key="2">
    <source>
        <dbReference type="ARBA" id="ARBA00022722"/>
    </source>
</evidence>
<dbReference type="Gene3D" id="3.40.1350.10">
    <property type="match status" value="1"/>
</dbReference>
<comment type="cofactor">
    <cofactor evidence="1">
        <name>Mg(2+)</name>
        <dbReference type="ChEBI" id="CHEBI:18420"/>
    </cofactor>
</comment>
<proteinExistence type="predicted"/>
<keyword evidence="3" id="KW-0378">Hydrolase</keyword>
<dbReference type="InterPro" id="IPR011856">
    <property type="entry name" value="tRNA_endonuc-like_dom_sf"/>
</dbReference>
<dbReference type="Pfam" id="PF08774">
    <property type="entry name" value="VRR_NUC"/>
    <property type="match status" value="1"/>
</dbReference>